<dbReference type="SUPFAM" id="SSF52087">
    <property type="entry name" value="CRAL/TRIO domain"/>
    <property type="match status" value="1"/>
</dbReference>
<evidence type="ECO:0000313" key="3">
    <source>
        <dbReference type="Proteomes" id="UP000007014"/>
    </source>
</evidence>
<dbReference type="eggNOG" id="KOG1470">
    <property type="taxonomic scope" value="Eukaryota"/>
</dbReference>
<dbReference type="PANTHER" id="PTHR46277:SF3">
    <property type="entry name" value="BINDING PROTEIN, PUTATIVE-RELATED"/>
    <property type="match status" value="1"/>
</dbReference>
<dbReference type="OrthoDB" id="2036at2759"/>
<name>M1VA35_CYAM1</name>
<proteinExistence type="predicted"/>
<dbReference type="CDD" id="cd00170">
    <property type="entry name" value="SEC14"/>
    <property type="match status" value="1"/>
</dbReference>
<sequence length="327" mass="37560">MNFFGIFSNESARGRYHCDNATYDSVLNPQTGYPGCLTGAQADALSAFERQLVTEDVLPRRFRSDYNSQDLRTEDDAVDASADGDQLKPKACGHVDAMLAFMNHSLEHRRRVLLQFLRARDFRVDAAYALFTDTLLWRSRTQVCCIAREEIIKNPAACFPFTLVPGARNNYGHRLLYGKMVLFRKRDVNRDAFRAATIALLEHCCYAADAAAVDEHSSPFPHSQERFTVVFDLGHGFDVFHNAELGCYSDMIRLVQNHYPERLGKVYIIHYSRHIHIFYRLLSPFIEDKTRAKIHWVPESEIVPTFRHDFPNDSLPKSLGGELEWHI</sequence>
<dbReference type="InterPro" id="IPR001251">
    <property type="entry name" value="CRAL-TRIO_dom"/>
</dbReference>
<feature type="domain" description="CRAL-TRIO" evidence="1">
    <location>
        <begin position="160"/>
        <end position="327"/>
    </location>
</feature>
<dbReference type="Proteomes" id="UP000007014">
    <property type="component" value="Chromosome 2"/>
</dbReference>
<organism evidence="2 3">
    <name type="scientific">Cyanidioschyzon merolae (strain NIES-3377 / 10D)</name>
    <name type="common">Unicellular red alga</name>
    <dbReference type="NCBI Taxonomy" id="280699"/>
    <lineage>
        <taxon>Eukaryota</taxon>
        <taxon>Rhodophyta</taxon>
        <taxon>Bangiophyceae</taxon>
        <taxon>Cyanidiales</taxon>
        <taxon>Cyanidiaceae</taxon>
        <taxon>Cyanidioschyzon</taxon>
    </lineage>
</organism>
<dbReference type="InterPro" id="IPR036865">
    <property type="entry name" value="CRAL-TRIO_dom_sf"/>
</dbReference>
<dbReference type="Gramene" id="CMB109CT">
    <property type="protein sequence ID" value="CMB109CT"/>
    <property type="gene ID" value="CMB109C"/>
</dbReference>
<dbReference type="PROSITE" id="PS50191">
    <property type="entry name" value="CRAL_TRIO"/>
    <property type="match status" value="1"/>
</dbReference>
<dbReference type="SUPFAM" id="SSF46938">
    <property type="entry name" value="CRAL/TRIO N-terminal domain"/>
    <property type="match status" value="1"/>
</dbReference>
<evidence type="ECO:0000313" key="2">
    <source>
        <dbReference type="EMBL" id="BAM78917.1"/>
    </source>
</evidence>
<dbReference type="SMART" id="SM00516">
    <property type="entry name" value="SEC14"/>
    <property type="match status" value="1"/>
</dbReference>
<reference evidence="2 3" key="2">
    <citation type="journal article" date="2007" name="BMC Biol.">
        <title>A 100%-complete sequence reveals unusually simple genomic features in the hot-spring red alga Cyanidioschyzon merolae.</title>
        <authorList>
            <person name="Nozaki H."/>
            <person name="Takano H."/>
            <person name="Misumi O."/>
            <person name="Terasawa K."/>
            <person name="Matsuzaki M."/>
            <person name="Maruyama S."/>
            <person name="Nishida K."/>
            <person name="Yagisawa F."/>
            <person name="Yoshida Y."/>
            <person name="Fujiwara T."/>
            <person name="Takio S."/>
            <person name="Tamura K."/>
            <person name="Chung S.J."/>
            <person name="Nakamura S."/>
            <person name="Kuroiwa H."/>
            <person name="Tanaka K."/>
            <person name="Sato N."/>
            <person name="Kuroiwa T."/>
        </authorList>
    </citation>
    <scope>NUCLEOTIDE SEQUENCE [LARGE SCALE GENOMIC DNA]</scope>
    <source>
        <strain evidence="2 3">10D</strain>
    </source>
</reference>
<dbReference type="Gene3D" id="3.40.525.10">
    <property type="entry name" value="CRAL-TRIO lipid binding domain"/>
    <property type="match status" value="1"/>
</dbReference>
<dbReference type="GeneID" id="16992314"/>
<dbReference type="HOGENOM" id="CLU_850891_0_0_1"/>
<dbReference type="Gene3D" id="1.10.8.20">
    <property type="entry name" value="N-terminal domain of phosphatidylinositol transfer protein sec14p"/>
    <property type="match status" value="1"/>
</dbReference>
<dbReference type="RefSeq" id="XP_005535203.1">
    <property type="nucleotide sequence ID" value="XM_005535146.1"/>
</dbReference>
<dbReference type="Pfam" id="PF00650">
    <property type="entry name" value="CRAL_TRIO"/>
    <property type="match status" value="1"/>
</dbReference>
<dbReference type="AlphaFoldDB" id="M1VA35"/>
<evidence type="ECO:0000259" key="1">
    <source>
        <dbReference type="PROSITE" id="PS50191"/>
    </source>
</evidence>
<dbReference type="InterPro" id="IPR036273">
    <property type="entry name" value="CRAL/TRIO_N_dom_sf"/>
</dbReference>
<protein>
    <submittedName>
        <fullName evidence="2">Similar to polyphosphoinositide binding protein Ssh2</fullName>
    </submittedName>
</protein>
<dbReference type="PRINTS" id="PR00180">
    <property type="entry name" value="CRETINALDHBP"/>
</dbReference>
<accession>M1VA35</accession>
<dbReference type="PANTHER" id="PTHR46277">
    <property type="entry name" value="OS03G0850700 PROTEIN"/>
    <property type="match status" value="1"/>
</dbReference>
<dbReference type="EMBL" id="AP006484">
    <property type="protein sequence ID" value="BAM78917.1"/>
    <property type="molecule type" value="Genomic_DNA"/>
</dbReference>
<dbReference type="KEGG" id="cme:CYME_CMB109C"/>
<dbReference type="OMA" id="NWDIRAY"/>
<gene>
    <name evidence="2" type="ORF">CYME_CMB109C</name>
</gene>
<reference evidence="2 3" key="1">
    <citation type="journal article" date="2004" name="Nature">
        <title>Genome sequence of the ultrasmall unicellular red alga Cyanidioschyzon merolae 10D.</title>
        <authorList>
            <person name="Matsuzaki M."/>
            <person name="Misumi O."/>
            <person name="Shin-i T."/>
            <person name="Maruyama S."/>
            <person name="Takahara M."/>
            <person name="Miyagishima S."/>
            <person name="Mori T."/>
            <person name="Nishida K."/>
            <person name="Yagisawa F."/>
            <person name="Nishida K."/>
            <person name="Yoshida Y."/>
            <person name="Nishimura Y."/>
            <person name="Nakao S."/>
            <person name="Kobayashi T."/>
            <person name="Momoyama Y."/>
            <person name="Higashiyama T."/>
            <person name="Minoda A."/>
            <person name="Sano M."/>
            <person name="Nomoto H."/>
            <person name="Oishi K."/>
            <person name="Hayashi H."/>
            <person name="Ohta F."/>
            <person name="Nishizaka S."/>
            <person name="Haga S."/>
            <person name="Miura S."/>
            <person name="Morishita T."/>
            <person name="Kabeya Y."/>
            <person name="Terasawa K."/>
            <person name="Suzuki Y."/>
            <person name="Ishii Y."/>
            <person name="Asakawa S."/>
            <person name="Takano H."/>
            <person name="Ohta N."/>
            <person name="Kuroiwa H."/>
            <person name="Tanaka K."/>
            <person name="Shimizu N."/>
            <person name="Sugano S."/>
            <person name="Sato N."/>
            <person name="Nozaki H."/>
            <person name="Ogasawara N."/>
            <person name="Kohara Y."/>
            <person name="Kuroiwa T."/>
        </authorList>
    </citation>
    <scope>NUCLEOTIDE SEQUENCE [LARGE SCALE GENOMIC DNA]</scope>
    <source>
        <strain evidence="2 3">10D</strain>
    </source>
</reference>
<keyword evidence="3" id="KW-1185">Reference proteome</keyword>